<dbReference type="Proteomes" id="UP000292447">
    <property type="component" value="Chromosome III"/>
</dbReference>
<feature type="transmembrane region" description="Helical" evidence="7">
    <location>
        <begin position="45"/>
        <end position="70"/>
    </location>
</feature>
<feature type="transmembrane region" description="Helical" evidence="7">
    <location>
        <begin position="482"/>
        <end position="502"/>
    </location>
</feature>
<sequence>MDVAVCEIERRSNVSACDFLNSQCDEKYFMLAHRLYCSQTALPRIALIALSLGILACVMILVLMIGVILSKYLLHSVTILTESFHLRQEMLSYIFIPLMNGAPDIVNSHLMIKSKSMNLVMGQIIGANLISFTVIVGSISIMRPFTMVHTHNLLLGYCFVCAMVLMLSYVLMDGKITIAECFFLTLLYPLHIGLSSLDKSPEQLSPDLERCLSKDLVTEATCLLTHQTSRDEPLEAHSPSPLESLVNFTITTVDWILFSLLPVSSSTLTREGTNPGSLKFQIRSKFFFQLWLITVSIALLNESIFGLPWASSLYALPAIFCIVKILAQLARPQVPDLILDAACMASSLALITILTKIVICLLKNFGVMWQISEYIMGLLVFSLASCLNDILINTLLALTHSPALGIKACMSSCCLLISIAVGFNGFWELSKTALRKGEFSLSLALPVTLTWELYVSLIALNLTVMFAVAYITINKWTLDRNLGFGLIGIWLVATGACIAIELDKSI</sequence>
<evidence type="ECO:0000256" key="3">
    <source>
        <dbReference type="ARBA" id="ARBA00022448"/>
    </source>
</evidence>
<feature type="transmembrane region" description="Helical" evidence="7">
    <location>
        <begin position="337"/>
        <end position="362"/>
    </location>
</feature>
<dbReference type="AlphaFoldDB" id="A0A4P6XR31"/>
<name>A0A4P6XR31_9ASCO</name>
<feature type="transmembrane region" description="Helical" evidence="7">
    <location>
        <begin position="374"/>
        <end position="396"/>
    </location>
</feature>
<protein>
    <submittedName>
        <fullName evidence="9">Sodium/calcium exchanger protein</fullName>
    </submittedName>
</protein>
<keyword evidence="5 7" id="KW-1133">Transmembrane helix</keyword>
<evidence type="ECO:0000256" key="5">
    <source>
        <dbReference type="ARBA" id="ARBA00022989"/>
    </source>
</evidence>
<feature type="transmembrane region" description="Helical" evidence="7">
    <location>
        <begin position="286"/>
        <end position="307"/>
    </location>
</feature>
<feature type="transmembrane region" description="Helical" evidence="7">
    <location>
        <begin position="154"/>
        <end position="171"/>
    </location>
</feature>
<dbReference type="GO" id="GO:0006874">
    <property type="term" value="P:intracellular calcium ion homeostasis"/>
    <property type="evidence" value="ECO:0007669"/>
    <property type="project" value="TreeGrafter"/>
</dbReference>
<organism evidence="9 10">
    <name type="scientific">Metschnikowia aff. pulcherrima</name>
    <dbReference type="NCBI Taxonomy" id="2163413"/>
    <lineage>
        <taxon>Eukaryota</taxon>
        <taxon>Fungi</taxon>
        <taxon>Dikarya</taxon>
        <taxon>Ascomycota</taxon>
        <taxon>Saccharomycotina</taxon>
        <taxon>Pichiomycetes</taxon>
        <taxon>Metschnikowiaceae</taxon>
        <taxon>Metschnikowia</taxon>
    </lineage>
</organism>
<evidence type="ECO:0000256" key="2">
    <source>
        <dbReference type="ARBA" id="ARBA00008170"/>
    </source>
</evidence>
<dbReference type="STRING" id="2163413.A0A4P6XR31"/>
<dbReference type="PANTHER" id="PTHR12266">
    <property type="entry name" value="NA+/CA2+ K+ INDEPENDENT EXCHANGER"/>
    <property type="match status" value="1"/>
</dbReference>
<dbReference type="GO" id="GO:0016020">
    <property type="term" value="C:membrane"/>
    <property type="evidence" value="ECO:0007669"/>
    <property type="project" value="UniProtKB-SubCell"/>
</dbReference>
<comment type="subcellular location">
    <subcellularLocation>
        <location evidence="1">Membrane</location>
        <topology evidence="1">Multi-pass membrane protein</topology>
    </subcellularLocation>
</comment>
<feature type="domain" description="Sodium/calcium exchanger membrane region" evidence="8">
    <location>
        <begin position="56"/>
        <end position="192"/>
    </location>
</feature>
<feature type="transmembrane region" description="Helical" evidence="7">
    <location>
        <begin position="453"/>
        <end position="473"/>
    </location>
</feature>
<gene>
    <name evidence="9" type="primary">MPUL0C03070</name>
    <name evidence="9" type="ORF">METSCH_C03070</name>
</gene>
<feature type="transmembrane region" description="Helical" evidence="7">
    <location>
        <begin position="408"/>
        <end position="427"/>
    </location>
</feature>
<feature type="domain" description="Sodium/calcium exchanger membrane region" evidence="8">
    <location>
        <begin position="342"/>
        <end position="494"/>
    </location>
</feature>
<accession>A0A4P6XR31</accession>
<feature type="transmembrane region" description="Helical" evidence="7">
    <location>
        <begin position="119"/>
        <end position="142"/>
    </location>
</feature>
<comment type="similarity">
    <text evidence="2">Belongs to the Ca(2+):cation antiporter (CaCA) (TC 2.A.19) family.</text>
</comment>
<dbReference type="InterPro" id="IPR004837">
    <property type="entry name" value="NaCa_Exmemb"/>
</dbReference>
<reference evidence="10" key="1">
    <citation type="submission" date="2019-03" db="EMBL/GenBank/DDBJ databases">
        <title>Snf2 controls pulcherriminic acid biosynthesis and connects pigmentation and antifungal activity of the yeast Metschnikowia pulcherrima.</title>
        <authorList>
            <person name="Gore-Lloyd D."/>
            <person name="Sumann I."/>
            <person name="Brachmann A.O."/>
            <person name="Schneeberger K."/>
            <person name="Ortiz-Merino R.A."/>
            <person name="Moreno-Beltran M."/>
            <person name="Schlaefli M."/>
            <person name="Kirner P."/>
            <person name="Santos Kron A."/>
            <person name="Wolfe K.H."/>
            <person name="Piel J."/>
            <person name="Ahrens C.H."/>
            <person name="Henk D."/>
            <person name="Freimoser F.M."/>
        </authorList>
    </citation>
    <scope>NUCLEOTIDE SEQUENCE [LARGE SCALE GENOMIC DNA]</scope>
    <source>
        <strain evidence="10">APC 1.2</strain>
    </source>
</reference>
<evidence type="ECO:0000313" key="10">
    <source>
        <dbReference type="Proteomes" id="UP000292447"/>
    </source>
</evidence>
<dbReference type="PANTHER" id="PTHR12266:SF0">
    <property type="entry name" value="MITOCHONDRIAL SODIUM_CALCIUM EXCHANGER PROTEIN"/>
    <property type="match status" value="1"/>
</dbReference>
<keyword evidence="4 7" id="KW-0812">Transmembrane</keyword>
<feature type="transmembrane region" description="Helical" evidence="7">
    <location>
        <begin position="313"/>
        <end position="330"/>
    </location>
</feature>
<feature type="transmembrane region" description="Helical" evidence="7">
    <location>
        <begin position="178"/>
        <end position="197"/>
    </location>
</feature>
<proteinExistence type="inferred from homology"/>
<dbReference type="InterPro" id="IPR051359">
    <property type="entry name" value="CaCA_antiporter"/>
</dbReference>
<evidence type="ECO:0000256" key="4">
    <source>
        <dbReference type="ARBA" id="ARBA00022692"/>
    </source>
</evidence>
<evidence type="ECO:0000256" key="6">
    <source>
        <dbReference type="ARBA" id="ARBA00023136"/>
    </source>
</evidence>
<evidence type="ECO:0000313" key="9">
    <source>
        <dbReference type="EMBL" id="QBM88341.1"/>
    </source>
</evidence>
<dbReference type="Pfam" id="PF01699">
    <property type="entry name" value="Na_Ca_ex"/>
    <property type="match status" value="2"/>
</dbReference>
<dbReference type="EMBL" id="CP034458">
    <property type="protein sequence ID" value="QBM88341.1"/>
    <property type="molecule type" value="Genomic_DNA"/>
</dbReference>
<evidence type="ECO:0000256" key="1">
    <source>
        <dbReference type="ARBA" id="ARBA00004141"/>
    </source>
</evidence>
<dbReference type="InterPro" id="IPR044880">
    <property type="entry name" value="NCX_ion-bd_dom_sf"/>
</dbReference>
<dbReference type="Gene3D" id="1.20.1420.30">
    <property type="entry name" value="NCX, central ion-binding region"/>
    <property type="match status" value="1"/>
</dbReference>
<keyword evidence="6 7" id="KW-0472">Membrane</keyword>
<keyword evidence="10" id="KW-1185">Reference proteome</keyword>
<dbReference type="GO" id="GO:0008324">
    <property type="term" value="F:monoatomic cation transmembrane transporter activity"/>
    <property type="evidence" value="ECO:0007669"/>
    <property type="project" value="TreeGrafter"/>
</dbReference>
<evidence type="ECO:0000259" key="8">
    <source>
        <dbReference type="Pfam" id="PF01699"/>
    </source>
</evidence>
<keyword evidence="3" id="KW-0813">Transport</keyword>
<evidence type="ECO:0000256" key="7">
    <source>
        <dbReference type="SAM" id="Phobius"/>
    </source>
</evidence>